<dbReference type="InterPro" id="IPR001633">
    <property type="entry name" value="EAL_dom"/>
</dbReference>
<dbReference type="NCBIfam" id="TIGR00254">
    <property type="entry name" value="GGDEF"/>
    <property type="match status" value="1"/>
</dbReference>
<gene>
    <name evidence="4" type="ORF">BG844_27200</name>
</gene>
<feature type="transmembrane region" description="Helical" evidence="1">
    <location>
        <begin position="108"/>
        <end position="126"/>
    </location>
</feature>
<evidence type="ECO:0000256" key="1">
    <source>
        <dbReference type="SAM" id="Phobius"/>
    </source>
</evidence>
<feature type="domain" description="GGDEF" evidence="3">
    <location>
        <begin position="380"/>
        <end position="511"/>
    </location>
</feature>
<evidence type="ECO:0000259" key="2">
    <source>
        <dbReference type="PROSITE" id="PS50883"/>
    </source>
</evidence>
<feature type="transmembrane region" description="Helical" evidence="1">
    <location>
        <begin position="44"/>
        <end position="63"/>
    </location>
</feature>
<dbReference type="InterPro" id="IPR035919">
    <property type="entry name" value="EAL_sf"/>
</dbReference>
<protein>
    <recommendedName>
        <fullName evidence="6">Diguanylate cyclase (GGDEF)-like protein</fullName>
    </recommendedName>
</protein>
<dbReference type="Gene3D" id="3.20.20.450">
    <property type="entry name" value="EAL domain"/>
    <property type="match status" value="1"/>
</dbReference>
<feature type="transmembrane region" description="Helical" evidence="1">
    <location>
        <begin position="20"/>
        <end position="38"/>
    </location>
</feature>
<proteinExistence type="predicted"/>
<dbReference type="InterPro" id="IPR000160">
    <property type="entry name" value="GGDEF_dom"/>
</dbReference>
<dbReference type="PANTHER" id="PTHR44757">
    <property type="entry name" value="DIGUANYLATE CYCLASE DGCP"/>
    <property type="match status" value="1"/>
</dbReference>
<keyword evidence="1" id="KW-1133">Transmembrane helix</keyword>
<dbReference type="SUPFAM" id="SSF55073">
    <property type="entry name" value="Nucleotide cyclase"/>
    <property type="match status" value="1"/>
</dbReference>
<dbReference type="Proteomes" id="UP000182486">
    <property type="component" value="Unassembled WGS sequence"/>
</dbReference>
<dbReference type="InterPro" id="IPR052155">
    <property type="entry name" value="Biofilm_reg_signaling"/>
</dbReference>
<feature type="transmembrane region" description="Helical" evidence="1">
    <location>
        <begin position="231"/>
        <end position="252"/>
    </location>
</feature>
<feature type="transmembrane region" description="Helical" evidence="1">
    <location>
        <begin position="133"/>
        <end position="155"/>
    </location>
</feature>
<dbReference type="EMBL" id="MEIA01000371">
    <property type="protein sequence ID" value="OJF11288.1"/>
    <property type="molecule type" value="Genomic_DNA"/>
</dbReference>
<reference evidence="4 5" key="1">
    <citation type="submission" date="2016-09" db="EMBL/GenBank/DDBJ databases">
        <title>Couchioplanes caeruleus draft genome sequence.</title>
        <authorList>
            <person name="Sheehan J."/>
            <person name="Caffrey P."/>
        </authorList>
    </citation>
    <scope>NUCLEOTIDE SEQUENCE [LARGE SCALE GENOMIC DNA]</scope>
    <source>
        <strain evidence="4 5">DSM 43634</strain>
    </source>
</reference>
<dbReference type="Pfam" id="PF00990">
    <property type="entry name" value="GGDEF"/>
    <property type="match status" value="1"/>
</dbReference>
<keyword evidence="1" id="KW-0472">Membrane</keyword>
<feature type="transmembrane region" description="Helical" evidence="1">
    <location>
        <begin position="75"/>
        <end position="96"/>
    </location>
</feature>
<dbReference type="CDD" id="cd01949">
    <property type="entry name" value="GGDEF"/>
    <property type="match status" value="1"/>
</dbReference>
<keyword evidence="1" id="KW-0812">Transmembrane</keyword>
<dbReference type="Pfam" id="PF00563">
    <property type="entry name" value="EAL"/>
    <property type="match status" value="1"/>
</dbReference>
<dbReference type="PROSITE" id="PS50887">
    <property type="entry name" value="GGDEF"/>
    <property type="match status" value="1"/>
</dbReference>
<dbReference type="RefSeq" id="WP_071808203.1">
    <property type="nucleotide sequence ID" value="NZ_MEIA01000371.1"/>
</dbReference>
<evidence type="ECO:0008006" key="6">
    <source>
        <dbReference type="Google" id="ProtNLM"/>
    </source>
</evidence>
<dbReference type="InterPro" id="IPR029787">
    <property type="entry name" value="Nucleotide_cyclase"/>
</dbReference>
<feature type="transmembrane region" description="Helical" evidence="1">
    <location>
        <begin position="201"/>
        <end position="219"/>
    </location>
</feature>
<dbReference type="PANTHER" id="PTHR44757:SF2">
    <property type="entry name" value="BIOFILM ARCHITECTURE MAINTENANCE PROTEIN MBAA"/>
    <property type="match status" value="1"/>
</dbReference>
<dbReference type="SUPFAM" id="SSF141868">
    <property type="entry name" value="EAL domain-like"/>
    <property type="match status" value="1"/>
</dbReference>
<dbReference type="PROSITE" id="PS50883">
    <property type="entry name" value="EAL"/>
    <property type="match status" value="1"/>
</dbReference>
<feature type="transmembrane region" description="Helical" evidence="1">
    <location>
        <begin position="167"/>
        <end position="189"/>
    </location>
</feature>
<sequence length="783" mass="82563">MTAQQRARAPFPAALAGARASWWFLLGGLPILLAGVWLRPAGQQAVYVLLDAASITAVLLGIRAHRPVRKLPWQLLAAGLACGAVSDLAWGIAFLVDMPPTGVSIIDAVYYAMYLLLAAALASLAARGRGSALVGMAEAGIVGCTAAVLAWVFLVDPVVEGWTGTNIGYGALAYPMLDLILLTMAVRLAVTAGAITHAHRIVLLAIGTLMVADIGYFVWYGSGGSWSGSAVSVACWMLFNLLCGAAALHPSIASGNGATAIGRYWRSPRRMTALYAVVVLIGPAVTAYSVWLDHGRGAFAAADVILPLGATAVTAVLLVVRLSHTSTLVNRRAADLQAALTDQAAMQEQMTHLAMHDALTGLPNRLYLDRLIQTAVDEGRPGCLLIVDLDGFQHVNDSFGHPIGDALLYEVAGRLREEVAGAAKLARLGGDEFALLLHDGDELMAEAQAQAVLTTLRHPVEVRGHRLHVTASIGLRNLAGAADSTEVLSDADLALYAAKAAGKDRVVAYDVTLRERQLQRIDVVDRLRTAIGTEAIVVHYQPIVSLSSGQFTAVEALVRWVPPGQAPIGPDDFIPAAEDSGLIVPLGEQVLRQACRDAAAWYHEYGTKLTVNVSPRQLAEPDFASRVRRALGDAGLPASALILEITEGVLVAAGAQAEQCIAHLGDLRRAGVQVAVDDFGTGYSSLAYLRDLPIDILKIDRSFMPDAATGDAVQQVALVRTIVDLAHTLRLTAVAEGVETDEQTAVLRTLGCDKGQGFHYGRPASADRTAAVLAGALSAPAQH</sequence>
<dbReference type="CDD" id="cd01948">
    <property type="entry name" value="EAL"/>
    <property type="match status" value="1"/>
</dbReference>
<feature type="transmembrane region" description="Helical" evidence="1">
    <location>
        <begin position="273"/>
        <end position="292"/>
    </location>
</feature>
<accession>A0A1K0FEX5</accession>
<comment type="caution">
    <text evidence="4">The sequence shown here is derived from an EMBL/GenBank/DDBJ whole genome shotgun (WGS) entry which is preliminary data.</text>
</comment>
<evidence type="ECO:0000313" key="5">
    <source>
        <dbReference type="Proteomes" id="UP000182486"/>
    </source>
</evidence>
<keyword evidence="5" id="KW-1185">Reference proteome</keyword>
<evidence type="ECO:0000259" key="3">
    <source>
        <dbReference type="PROSITE" id="PS50887"/>
    </source>
</evidence>
<dbReference type="SMART" id="SM00267">
    <property type="entry name" value="GGDEF"/>
    <property type="match status" value="1"/>
</dbReference>
<dbReference type="SMART" id="SM00052">
    <property type="entry name" value="EAL"/>
    <property type="match status" value="1"/>
</dbReference>
<dbReference type="InterPro" id="IPR043128">
    <property type="entry name" value="Rev_trsase/Diguanyl_cyclase"/>
</dbReference>
<name>A0A1K0FEX5_9ACTN</name>
<dbReference type="Gene3D" id="3.30.70.270">
    <property type="match status" value="1"/>
</dbReference>
<organism evidence="4 5">
    <name type="scientific">Couchioplanes caeruleus subsp. caeruleus</name>
    <dbReference type="NCBI Taxonomy" id="56427"/>
    <lineage>
        <taxon>Bacteria</taxon>
        <taxon>Bacillati</taxon>
        <taxon>Actinomycetota</taxon>
        <taxon>Actinomycetes</taxon>
        <taxon>Micromonosporales</taxon>
        <taxon>Micromonosporaceae</taxon>
        <taxon>Couchioplanes</taxon>
    </lineage>
</organism>
<feature type="domain" description="EAL" evidence="2">
    <location>
        <begin position="520"/>
        <end position="777"/>
    </location>
</feature>
<evidence type="ECO:0000313" key="4">
    <source>
        <dbReference type="EMBL" id="OJF11288.1"/>
    </source>
</evidence>
<dbReference type="AlphaFoldDB" id="A0A1K0FEX5"/>